<dbReference type="EMBL" id="JAMYRI010000030">
    <property type="protein sequence ID" value="MER9288143.1"/>
    <property type="molecule type" value="Genomic_DNA"/>
</dbReference>
<organism evidence="1 2">
    <name type="scientific">Mesorhizobium australicum</name>
    <dbReference type="NCBI Taxonomy" id="536018"/>
    <lineage>
        <taxon>Bacteria</taxon>
        <taxon>Pseudomonadati</taxon>
        <taxon>Pseudomonadota</taxon>
        <taxon>Alphaproteobacteria</taxon>
        <taxon>Hyphomicrobiales</taxon>
        <taxon>Phyllobacteriaceae</taxon>
        <taxon>Mesorhizobium</taxon>
    </lineage>
</organism>
<accession>A0ACC6T8B8</accession>
<protein>
    <submittedName>
        <fullName evidence="1">Uncharacterized protein</fullName>
    </submittedName>
</protein>
<proteinExistence type="predicted"/>
<evidence type="ECO:0000313" key="2">
    <source>
        <dbReference type="Proteomes" id="UP001480082"/>
    </source>
</evidence>
<dbReference type="Proteomes" id="UP001480082">
    <property type="component" value="Unassembled WGS sequence"/>
</dbReference>
<evidence type="ECO:0000313" key="1">
    <source>
        <dbReference type="EMBL" id="MER9288143.1"/>
    </source>
</evidence>
<gene>
    <name evidence="1" type="ORF">NKI81_30250</name>
</gene>
<name>A0ACC6T8B8_9HYPH</name>
<comment type="caution">
    <text evidence="1">The sequence shown here is derived from an EMBL/GenBank/DDBJ whole genome shotgun (WGS) entry which is preliminary data.</text>
</comment>
<sequence length="95" mass="10873">MDMLDEGRHLGLEMPSEVEDFIRSRTVANEYTQIRYDYKLDKDGPRRTARTMERLRLVVWEIEKAVGLAIRKTGIEAVYGERPSASPLNGSFAKA</sequence>
<keyword evidence="2" id="KW-1185">Reference proteome</keyword>
<reference evidence="1 2" key="1">
    <citation type="journal article" date="2024" name="Proc. Natl. Acad. Sci. U.S.A.">
        <title>The evolutionary genomics of adaptation to stress in wild rhizobium bacteria.</title>
        <authorList>
            <person name="Kehlet-Delgado H."/>
            <person name="Montoya A.P."/>
            <person name="Jensen K.T."/>
            <person name="Wendlandt C.E."/>
            <person name="Dexheimer C."/>
            <person name="Roberts M."/>
            <person name="Torres Martinez L."/>
            <person name="Friesen M.L."/>
            <person name="Griffitts J.S."/>
            <person name="Porter S.S."/>
        </authorList>
    </citation>
    <scope>NUCLEOTIDE SEQUENCE [LARGE SCALE GENOMIC DNA]</scope>
    <source>
        <strain evidence="1 2">M0468</strain>
    </source>
</reference>